<dbReference type="OrthoDB" id="529273at2759"/>
<keyword evidence="2" id="KW-0328">Glycosyltransferase</keyword>
<evidence type="ECO:0000256" key="2">
    <source>
        <dbReference type="ARBA" id="ARBA00022676"/>
    </source>
</evidence>
<dbReference type="PANTHER" id="PTHR20961">
    <property type="entry name" value="GLYCOSYLTRANSFERASE"/>
    <property type="match status" value="1"/>
</dbReference>
<evidence type="ECO:0000256" key="4">
    <source>
        <dbReference type="ARBA" id="ARBA00023180"/>
    </source>
</evidence>
<evidence type="ECO:0000313" key="7">
    <source>
        <dbReference type="RefSeq" id="XP_027061181.1"/>
    </source>
</evidence>
<dbReference type="RefSeq" id="XP_027061181.1">
    <property type="nucleotide sequence ID" value="XM_027205380.2"/>
</dbReference>
<evidence type="ECO:0000313" key="6">
    <source>
        <dbReference type="Proteomes" id="UP001652660"/>
    </source>
</evidence>
<keyword evidence="4" id="KW-0325">Glycoprotein</keyword>
<dbReference type="InterPro" id="IPR049625">
    <property type="entry name" value="Glyco_transf_61_cat"/>
</dbReference>
<evidence type="ECO:0000256" key="1">
    <source>
        <dbReference type="ARBA" id="ARBA00004323"/>
    </source>
</evidence>
<dbReference type="Pfam" id="PF04577">
    <property type="entry name" value="Glyco_transf_61"/>
    <property type="match status" value="1"/>
</dbReference>
<accession>A0A6P6S5N5</accession>
<dbReference type="PANTHER" id="PTHR20961:SF108">
    <property type="entry name" value="GLYCOSYLTRANSFERASE"/>
    <property type="match status" value="1"/>
</dbReference>
<keyword evidence="6" id="KW-1185">Reference proteome</keyword>
<name>A0A6P6S5N5_COFAR</name>
<evidence type="ECO:0000259" key="5">
    <source>
        <dbReference type="Pfam" id="PF04577"/>
    </source>
</evidence>
<keyword evidence="3" id="KW-0808">Transferase</keyword>
<reference evidence="6" key="1">
    <citation type="journal article" date="2025" name="Foods">
        <title>Unveiling the Microbial Signatures of Arabica Coffee Cherries: Insights into Ripeness Specific Diversity, Functional Traits, and Implications for Quality and Safety.</title>
        <authorList>
            <consortium name="RefSeq"/>
            <person name="Tenea G.N."/>
            <person name="Cifuentes V."/>
            <person name="Reyes P."/>
            <person name="Cevallos-Vallejos M."/>
        </authorList>
    </citation>
    <scope>NUCLEOTIDE SEQUENCE [LARGE SCALE GENOMIC DNA]</scope>
</reference>
<dbReference type="GO" id="GO:0000139">
    <property type="term" value="C:Golgi membrane"/>
    <property type="evidence" value="ECO:0007669"/>
    <property type="project" value="UniProtKB-SubCell"/>
</dbReference>
<feature type="domain" description="Glycosyltransferase 61 catalytic" evidence="5">
    <location>
        <begin position="273"/>
        <end position="378"/>
    </location>
</feature>
<gene>
    <name evidence="7" type="primary">LOC113687860</name>
</gene>
<dbReference type="GeneID" id="113687860"/>
<dbReference type="GO" id="GO:0016763">
    <property type="term" value="F:pentosyltransferase activity"/>
    <property type="evidence" value="ECO:0007669"/>
    <property type="project" value="UniProtKB-ARBA"/>
</dbReference>
<dbReference type="InterPro" id="IPR007657">
    <property type="entry name" value="Glycosyltransferase_61"/>
</dbReference>
<proteinExistence type="predicted"/>
<evidence type="ECO:0000256" key="3">
    <source>
        <dbReference type="ARBA" id="ARBA00022679"/>
    </source>
</evidence>
<comment type="subcellular location">
    <subcellularLocation>
        <location evidence="1">Golgi apparatus membrane</location>
        <topology evidence="1">Single-pass type II membrane protein</topology>
    </subcellularLocation>
</comment>
<dbReference type="AlphaFoldDB" id="A0A6P6S5N5"/>
<protein>
    <submittedName>
        <fullName evidence="7">Alpha-1,3-arabinosyltransferase XAT2-like isoform X1</fullName>
    </submittedName>
</protein>
<sequence>MVEESKRLVCSPTFLISLLIFHALAYSAIFCQIDEWKAKFSNSDSNLDAKFTNSNNHLGTGRKVAVKDVVPKKDPLKIMLRRLLTGEQRTRFEETGFAHLSELNSDIYISSKEVRFDTNASRIYIYSDQEELEKYTAQPYPLKNDGVAMKMVKPVEIQHGNIRPPPCDFKHKVPALVFSSGGFAGNIFHEFNDIIIPVFITSRHFRSKVKFMITDYQLWVLNKFRKVLTKLSHFEFINAAETSKGTIHCFPGAIVGLKYHDNLAINTSDTPGAYSMVEFRDLLRKSFNLKPRDVSQMPGTEKPQLLIVSRTRTRTIANQEAVVRMMEELGFRVFIPTNDLMSNLDEFSRVIGSSSVMVGVHGAGLTNEIFLPNGAVMIQVLPLELDWVGNAYYGGPATGMGLHYLEYKIEPQESTLYDLYGPDHPVLKDPESIKAQGYRKSRVYYLDQQNVTINLGRFRNTLLEAMRLIGRSTTNPPN</sequence>
<organism evidence="6 7">
    <name type="scientific">Coffea arabica</name>
    <name type="common">Arabian coffee</name>
    <dbReference type="NCBI Taxonomy" id="13443"/>
    <lineage>
        <taxon>Eukaryota</taxon>
        <taxon>Viridiplantae</taxon>
        <taxon>Streptophyta</taxon>
        <taxon>Embryophyta</taxon>
        <taxon>Tracheophyta</taxon>
        <taxon>Spermatophyta</taxon>
        <taxon>Magnoliopsida</taxon>
        <taxon>eudicotyledons</taxon>
        <taxon>Gunneridae</taxon>
        <taxon>Pentapetalae</taxon>
        <taxon>asterids</taxon>
        <taxon>lamiids</taxon>
        <taxon>Gentianales</taxon>
        <taxon>Rubiaceae</taxon>
        <taxon>Ixoroideae</taxon>
        <taxon>Gardenieae complex</taxon>
        <taxon>Bertiereae - Coffeeae clade</taxon>
        <taxon>Coffeeae</taxon>
        <taxon>Coffea</taxon>
    </lineage>
</organism>
<dbReference type="Proteomes" id="UP001652660">
    <property type="component" value="Chromosome 5e"/>
</dbReference>
<reference evidence="7" key="2">
    <citation type="submission" date="2025-08" db="UniProtKB">
        <authorList>
            <consortium name="RefSeq"/>
        </authorList>
    </citation>
    <scope>IDENTIFICATION</scope>
    <source>
        <tissue evidence="7">Leaves</tissue>
    </source>
</reference>